<proteinExistence type="predicted"/>
<name>A0A4V3FG56_9BACT</name>
<evidence type="ECO:0000313" key="1">
    <source>
        <dbReference type="EMBL" id="TDU73353.1"/>
    </source>
</evidence>
<dbReference type="OrthoDB" id="194309at2"/>
<organism evidence="1 2">
    <name type="scientific">Prosthecobacter fusiformis</name>
    <dbReference type="NCBI Taxonomy" id="48464"/>
    <lineage>
        <taxon>Bacteria</taxon>
        <taxon>Pseudomonadati</taxon>
        <taxon>Verrucomicrobiota</taxon>
        <taxon>Verrucomicrobiia</taxon>
        <taxon>Verrucomicrobiales</taxon>
        <taxon>Verrucomicrobiaceae</taxon>
        <taxon>Prosthecobacter</taxon>
    </lineage>
</organism>
<dbReference type="Proteomes" id="UP000295662">
    <property type="component" value="Unassembled WGS sequence"/>
</dbReference>
<gene>
    <name evidence="1" type="ORF">EI77_01823</name>
</gene>
<reference evidence="1 2" key="1">
    <citation type="submission" date="2019-03" db="EMBL/GenBank/DDBJ databases">
        <title>Genomic Encyclopedia of Archaeal and Bacterial Type Strains, Phase II (KMG-II): from individual species to whole genera.</title>
        <authorList>
            <person name="Goeker M."/>
        </authorList>
    </citation>
    <scope>NUCLEOTIDE SEQUENCE [LARGE SCALE GENOMIC DNA]</scope>
    <source>
        <strain evidence="1 2">ATCC 25309</strain>
    </source>
</reference>
<accession>A0A4V3FG56</accession>
<evidence type="ECO:0008006" key="3">
    <source>
        <dbReference type="Google" id="ProtNLM"/>
    </source>
</evidence>
<dbReference type="EMBL" id="SOCA01000002">
    <property type="protein sequence ID" value="TDU73353.1"/>
    <property type="molecule type" value="Genomic_DNA"/>
</dbReference>
<evidence type="ECO:0000313" key="2">
    <source>
        <dbReference type="Proteomes" id="UP000295662"/>
    </source>
</evidence>
<dbReference type="RefSeq" id="WP_133794814.1">
    <property type="nucleotide sequence ID" value="NZ_SOCA01000002.1"/>
</dbReference>
<comment type="caution">
    <text evidence="1">The sequence shown here is derived from an EMBL/GenBank/DDBJ whole genome shotgun (WGS) entry which is preliminary data.</text>
</comment>
<protein>
    <recommendedName>
        <fullName evidence="3">Signal transducing protein</fullName>
    </recommendedName>
</protein>
<keyword evidence="2" id="KW-1185">Reference proteome</keyword>
<dbReference type="AlphaFoldDB" id="A0A4V3FG56"/>
<sequence length="152" mass="17244">MNIINLATMDRLREAEQLAEKLAGRGIKTRVHDESDMQRFLFLTKPLGHFILQVDEAAYSQAVSIIQDLQDENDPICNHIFSCPECSSLAVEYPQFTRKFLITPLLIEWASDLGLFKKKFYCRKCHATWLPAPASATPKISHSQDILVAPPD</sequence>